<proteinExistence type="predicted"/>
<evidence type="ECO:0000256" key="1">
    <source>
        <dbReference type="SAM" id="MobiDB-lite"/>
    </source>
</evidence>
<accession>A0ABQ9ZI65</accession>
<organism evidence="2 3">
    <name type="scientific">Daphnia magna</name>
    <dbReference type="NCBI Taxonomy" id="35525"/>
    <lineage>
        <taxon>Eukaryota</taxon>
        <taxon>Metazoa</taxon>
        <taxon>Ecdysozoa</taxon>
        <taxon>Arthropoda</taxon>
        <taxon>Crustacea</taxon>
        <taxon>Branchiopoda</taxon>
        <taxon>Diplostraca</taxon>
        <taxon>Cladocera</taxon>
        <taxon>Anomopoda</taxon>
        <taxon>Daphniidae</taxon>
        <taxon>Daphnia</taxon>
    </lineage>
</organism>
<evidence type="ECO:0000313" key="3">
    <source>
        <dbReference type="Proteomes" id="UP001234178"/>
    </source>
</evidence>
<keyword evidence="3" id="KW-1185">Reference proteome</keyword>
<name>A0ABQ9ZI65_9CRUS</name>
<feature type="region of interest" description="Disordered" evidence="1">
    <location>
        <begin position="1"/>
        <end position="22"/>
    </location>
</feature>
<evidence type="ECO:0000313" key="2">
    <source>
        <dbReference type="EMBL" id="KAK4012615.1"/>
    </source>
</evidence>
<feature type="compositionally biased region" description="Polar residues" evidence="1">
    <location>
        <begin position="1"/>
        <end position="18"/>
    </location>
</feature>
<reference evidence="2 3" key="1">
    <citation type="journal article" date="2023" name="Nucleic Acids Res.">
        <title>The hologenome of Daphnia magna reveals possible DNA methylation and microbiome-mediated evolution of the host genome.</title>
        <authorList>
            <person name="Chaturvedi A."/>
            <person name="Li X."/>
            <person name="Dhandapani V."/>
            <person name="Marshall H."/>
            <person name="Kissane S."/>
            <person name="Cuenca-Cambronero M."/>
            <person name="Asole G."/>
            <person name="Calvet F."/>
            <person name="Ruiz-Romero M."/>
            <person name="Marangio P."/>
            <person name="Guigo R."/>
            <person name="Rago D."/>
            <person name="Mirbahai L."/>
            <person name="Eastwood N."/>
            <person name="Colbourne J.K."/>
            <person name="Zhou J."/>
            <person name="Mallon E."/>
            <person name="Orsini L."/>
        </authorList>
    </citation>
    <scope>NUCLEOTIDE SEQUENCE [LARGE SCALE GENOMIC DNA]</scope>
    <source>
        <strain evidence="2">LRV0_1</strain>
    </source>
</reference>
<dbReference type="EMBL" id="JAOYFB010000004">
    <property type="protein sequence ID" value="KAK4012615.1"/>
    <property type="molecule type" value="Genomic_DNA"/>
</dbReference>
<protein>
    <submittedName>
        <fullName evidence="2">Uncharacterized protein</fullName>
    </submittedName>
</protein>
<comment type="caution">
    <text evidence="2">The sequence shown here is derived from an EMBL/GenBank/DDBJ whole genome shotgun (WGS) entry which is preliminary data.</text>
</comment>
<dbReference type="Proteomes" id="UP001234178">
    <property type="component" value="Unassembled WGS sequence"/>
</dbReference>
<sequence>MPWGTANASSVSSYTLSDSKPCKPPVIQYYAGPASLSIQMAPMKCLTIQYLLASGFPSKVSLLKLSGPLIWTF</sequence>
<gene>
    <name evidence="2" type="ORF">OUZ56_024855</name>
</gene>